<dbReference type="InterPro" id="IPR029144">
    <property type="entry name" value="Thr_synth_N"/>
</dbReference>
<dbReference type="PANTHER" id="PTHR42690">
    <property type="entry name" value="THREONINE SYNTHASE FAMILY MEMBER"/>
    <property type="match status" value="1"/>
</dbReference>
<accession>A0A9W7B425</accession>
<dbReference type="InterPro" id="IPR004450">
    <property type="entry name" value="Thr_synthase-like"/>
</dbReference>
<evidence type="ECO:0000256" key="2">
    <source>
        <dbReference type="ARBA" id="ARBA00005517"/>
    </source>
</evidence>
<dbReference type="GO" id="GO:0009088">
    <property type="term" value="P:threonine biosynthetic process"/>
    <property type="evidence" value="ECO:0007669"/>
    <property type="project" value="TreeGrafter"/>
</dbReference>
<gene>
    <name evidence="7" type="ORF">TrST_g12139</name>
</gene>
<comment type="cofactor">
    <cofactor evidence="1 5">
        <name>pyridoxal 5'-phosphate</name>
        <dbReference type="ChEBI" id="CHEBI:597326"/>
    </cofactor>
</comment>
<evidence type="ECO:0000313" key="8">
    <source>
        <dbReference type="Proteomes" id="UP001165085"/>
    </source>
</evidence>
<evidence type="ECO:0000313" key="7">
    <source>
        <dbReference type="EMBL" id="GMH80108.1"/>
    </source>
</evidence>
<dbReference type="InterPro" id="IPR037158">
    <property type="entry name" value="Thr_synth_N_sf"/>
</dbReference>
<dbReference type="SUPFAM" id="SSF53686">
    <property type="entry name" value="Tryptophan synthase beta subunit-like PLP-dependent enzymes"/>
    <property type="match status" value="1"/>
</dbReference>
<feature type="domain" description="Threonine synthase N-terminal" evidence="6">
    <location>
        <begin position="8"/>
        <end position="87"/>
    </location>
</feature>
<dbReference type="InterPro" id="IPR051166">
    <property type="entry name" value="Threonine_Synthase"/>
</dbReference>
<dbReference type="Gene3D" id="3.40.50.1100">
    <property type="match status" value="2"/>
</dbReference>
<sequence>MPSDTVTHYKSTRSSSITSTFSSALTSGYAPDGGLFVPNLIPRFSEVELEGMKGLQFDDLAYAVLRPFVPASEIPDDDLKGIIASAFSLFHSTDRVELSQPDASGGNLVSELFHGPTFCFKDFGLQLLTGFISYFTPSQGEEKRTLILSTTGDTGPAALAGVKHCANPNLNAMCFYPAGQISDFQRRQMTSLLASPNIVVVEFEGSGDDMDAPIKSLQSDAAFMQKTGLAGVNSYNIGRPLAQMVHYFWTVFRALENPTNKEKNVSKINIVIPTGAMGNITACYLSKLSGLQIRHISAATNVNDVTFRTFNNGDLSRNPVMHMTLSDAINIQVPYNMERILYYKSGGDEDRVKGWMEGVYNDGKVVVEEAFVKIIQEEFKSERVTDEELKETMKKYKIEFGYYADPHTCVAIKCAEKLGWEGPDTVIMSTASPCKFKESVVTCLGEEGWKDYYENVCPEYAKEVPAGETEDKFAKAEGGDLEQSQKAWEKRTREIIVERFF</sequence>
<evidence type="ECO:0000256" key="5">
    <source>
        <dbReference type="PIRSR" id="PIRSR604450-51"/>
    </source>
</evidence>
<proteinExistence type="inferred from homology"/>
<evidence type="ECO:0000256" key="1">
    <source>
        <dbReference type="ARBA" id="ARBA00001933"/>
    </source>
</evidence>
<keyword evidence="8" id="KW-1185">Reference proteome</keyword>
<dbReference type="AlphaFoldDB" id="A0A9W7B425"/>
<dbReference type="NCBIfam" id="TIGR00260">
    <property type="entry name" value="thrC"/>
    <property type="match status" value="1"/>
</dbReference>
<keyword evidence="3 5" id="KW-0663">Pyridoxal phosphate</keyword>
<dbReference type="Pfam" id="PF14821">
    <property type="entry name" value="Thr_synth_N"/>
    <property type="match status" value="1"/>
</dbReference>
<dbReference type="GO" id="GO:0004795">
    <property type="term" value="F:threonine synthase activity"/>
    <property type="evidence" value="ECO:0007669"/>
    <property type="project" value="TreeGrafter"/>
</dbReference>
<name>A0A9W7B425_9STRA</name>
<reference evidence="8" key="1">
    <citation type="journal article" date="2023" name="Commun. Biol.">
        <title>Genome analysis of Parmales, the sister group of diatoms, reveals the evolutionary specialization of diatoms from phago-mixotrophs to photoautotrophs.</title>
        <authorList>
            <person name="Ban H."/>
            <person name="Sato S."/>
            <person name="Yoshikawa S."/>
            <person name="Yamada K."/>
            <person name="Nakamura Y."/>
            <person name="Ichinomiya M."/>
            <person name="Sato N."/>
            <person name="Blanc-Mathieu R."/>
            <person name="Endo H."/>
            <person name="Kuwata A."/>
            <person name="Ogata H."/>
        </authorList>
    </citation>
    <scope>NUCLEOTIDE SEQUENCE [LARGE SCALE GENOMIC DNA]</scope>
    <source>
        <strain evidence="8">NIES 3701</strain>
    </source>
</reference>
<organism evidence="7 8">
    <name type="scientific">Triparma strigata</name>
    <dbReference type="NCBI Taxonomy" id="1606541"/>
    <lineage>
        <taxon>Eukaryota</taxon>
        <taxon>Sar</taxon>
        <taxon>Stramenopiles</taxon>
        <taxon>Ochrophyta</taxon>
        <taxon>Bolidophyceae</taxon>
        <taxon>Parmales</taxon>
        <taxon>Triparmaceae</taxon>
        <taxon>Triparma</taxon>
    </lineage>
</organism>
<dbReference type="InterPro" id="IPR036052">
    <property type="entry name" value="TrpB-like_PALP_sf"/>
</dbReference>
<comment type="caution">
    <text evidence="7">The sequence shown here is derived from an EMBL/GenBank/DDBJ whole genome shotgun (WGS) entry which is preliminary data.</text>
</comment>
<evidence type="ECO:0000256" key="3">
    <source>
        <dbReference type="ARBA" id="ARBA00022898"/>
    </source>
</evidence>
<evidence type="ECO:0000256" key="4">
    <source>
        <dbReference type="ARBA" id="ARBA00023239"/>
    </source>
</evidence>
<dbReference type="EMBL" id="BRXY01000241">
    <property type="protein sequence ID" value="GMH80108.1"/>
    <property type="molecule type" value="Genomic_DNA"/>
</dbReference>
<dbReference type="OrthoDB" id="5203861at2759"/>
<comment type="similarity">
    <text evidence="2">Belongs to the threonine synthase family.</text>
</comment>
<dbReference type="Proteomes" id="UP001165085">
    <property type="component" value="Unassembled WGS sequence"/>
</dbReference>
<protein>
    <recommendedName>
        <fullName evidence="6">Threonine synthase N-terminal domain-containing protein</fullName>
    </recommendedName>
</protein>
<evidence type="ECO:0000259" key="6">
    <source>
        <dbReference type="Pfam" id="PF14821"/>
    </source>
</evidence>
<keyword evidence="4" id="KW-0456">Lyase</keyword>
<dbReference type="PANTHER" id="PTHR42690:SF1">
    <property type="entry name" value="THREONINE SYNTHASE-LIKE 2"/>
    <property type="match status" value="1"/>
</dbReference>
<dbReference type="Gene3D" id="3.90.1380.10">
    <property type="entry name" value="Threonine synthase, N-terminal domain"/>
    <property type="match status" value="1"/>
</dbReference>
<feature type="modified residue" description="N6-(pyridoxal phosphate)lysine" evidence="5">
    <location>
        <position position="121"/>
    </location>
</feature>